<gene>
    <name evidence="5" type="ORF">QO010_003590</name>
</gene>
<keyword evidence="1" id="KW-0677">Repeat</keyword>
<comment type="caution">
    <text evidence="5">The sequence shown here is derived from an EMBL/GenBank/DDBJ whole genome shotgun (WGS) entry which is preliminary data.</text>
</comment>
<feature type="signal peptide" evidence="4">
    <location>
        <begin position="1"/>
        <end position="23"/>
    </location>
</feature>
<feature type="chain" id="PRO_5045372956" evidence="4">
    <location>
        <begin position="24"/>
        <end position="185"/>
    </location>
</feature>
<evidence type="ECO:0000313" key="5">
    <source>
        <dbReference type="EMBL" id="MDQ0465798.1"/>
    </source>
</evidence>
<evidence type="ECO:0000256" key="2">
    <source>
        <dbReference type="ARBA" id="ARBA00022803"/>
    </source>
</evidence>
<name>A0ABU0IUV9_9CAUL</name>
<reference evidence="5 6" key="1">
    <citation type="submission" date="2023-07" db="EMBL/GenBank/DDBJ databases">
        <title>Genomic Encyclopedia of Type Strains, Phase IV (KMG-IV): sequencing the most valuable type-strain genomes for metagenomic binning, comparative biology and taxonomic classification.</title>
        <authorList>
            <person name="Goeker M."/>
        </authorList>
    </citation>
    <scope>NUCLEOTIDE SEQUENCE [LARGE SCALE GENOMIC DNA]</scope>
    <source>
        <strain evidence="5 6">DSM 18695</strain>
    </source>
</reference>
<dbReference type="InterPro" id="IPR019734">
    <property type="entry name" value="TPR_rpt"/>
</dbReference>
<dbReference type="InterPro" id="IPR050498">
    <property type="entry name" value="Ycf3"/>
</dbReference>
<dbReference type="SMART" id="SM00028">
    <property type="entry name" value="TPR"/>
    <property type="match status" value="3"/>
</dbReference>
<dbReference type="Pfam" id="PF07719">
    <property type="entry name" value="TPR_2"/>
    <property type="match status" value="1"/>
</dbReference>
<dbReference type="Proteomes" id="UP001228905">
    <property type="component" value="Unassembled WGS sequence"/>
</dbReference>
<dbReference type="Gene3D" id="1.25.40.10">
    <property type="entry name" value="Tetratricopeptide repeat domain"/>
    <property type="match status" value="1"/>
</dbReference>
<keyword evidence="6" id="KW-1185">Reference proteome</keyword>
<evidence type="ECO:0000313" key="6">
    <source>
        <dbReference type="Proteomes" id="UP001228905"/>
    </source>
</evidence>
<evidence type="ECO:0000256" key="1">
    <source>
        <dbReference type="ARBA" id="ARBA00022737"/>
    </source>
</evidence>
<dbReference type="EMBL" id="JAUSVS010000008">
    <property type="protein sequence ID" value="MDQ0465798.1"/>
    <property type="molecule type" value="Genomic_DNA"/>
</dbReference>
<sequence length="185" mass="19979">MTPKSVLILAAAFTLAAPLTGNASSFVLGGGLARVCSQAAIGGLSDEKSLETCSLAIQTELMAGRDLAGTYVNRGVIELRRKAYDKARADFDRAVKIAPDMGEAFVNRGAAYIAQRQYAMGLAEIDKGLKLGSDEPEKAYYNRALANEGLDDMKSAYFDYLKASELKPDWDAPKKELTRFTVSQP</sequence>
<accession>A0ABU0IUV9</accession>
<evidence type="ECO:0000256" key="3">
    <source>
        <dbReference type="PROSITE-ProRule" id="PRU00339"/>
    </source>
</evidence>
<keyword evidence="2 3" id="KW-0802">TPR repeat</keyword>
<proteinExistence type="predicted"/>
<dbReference type="PROSITE" id="PS50005">
    <property type="entry name" value="TPR"/>
    <property type="match status" value="1"/>
</dbReference>
<dbReference type="PANTHER" id="PTHR44858:SF1">
    <property type="entry name" value="UDP-N-ACETYLGLUCOSAMINE--PEPTIDE N-ACETYLGLUCOSAMINYLTRANSFERASE SPINDLY-RELATED"/>
    <property type="match status" value="1"/>
</dbReference>
<dbReference type="RefSeq" id="WP_307351414.1">
    <property type="nucleotide sequence ID" value="NZ_JAUSVS010000008.1"/>
</dbReference>
<evidence type="ECO:0000256" key="4">
    <source>
        <dbReference type="SAM" id="SignalP"/>
    </source>
</evidence>
<feature type="repeat" description="TPR" evidence="3">
    <location>
        <begin position="68"/>
        <end position="101"/>
    </location>
</feature>
<dbReference type="InterPro" id="IPR011990">
    <property type="entry name" value="TPR-like_helical_dom_sf"/>
</dbReference>
<dbReference type="InterPro" id="IPR013105">
    <property type="entry name" value="TPR_2"/>
</dbReference>
<protein>
    <submittedName>
        <fullName evidence="5">Tetratricopeptide (TPR) repeat protein</fullName>
    </submittedName>
</protein>
<organism evidence="5 6">
    <name type="scientific">Caulobacter ginsengisoli</name>
    <dbReference type="NCBI Taxonomy" id="400775"/>
    <lineage>
        <taxon>Bacteria</taxon>
        <taxon>Pseudomonadati</taxon>
        <taxon>Pseudomonadota</taxon>
        <taxon>Alphaproteobacteria</taxon>
        <taxon>Caulobacterales</taxon>
        <taxon>Caulobacteraceae</taxon>
        <taxon>Caulobacter</taxon>
    </lineage>
</organism>
<dbReference type="SUPFAM" id="SSF48452">
    <property type="entry name" value="TPR-like"/>
    <property type="match status" value="1"/>
</dbReference>
<dbReference type="Pfam" id="PF13181">
    <property type="entry name" value="TPR_8"/>
    <property type="match status" value="1"/>
</dbReference>
<dbReference type="PANTHER" id="PTHR44858">
    <property type="entry name" value="TETRATRICOPEPTIDE REPEAT PROTEIN 6"/>
    <property type="match status" value="1"/>
</dbReference>
<keyword evidence="4" id="KW-0732">Signal</keyword>